<evidence type="ECO:0000256" key="2">
    <source>
        <dbReference type="ARBA" id="ARBA00022573"/>
    </source>
</evidence>
<evidence type="ECO:0000256" key="5">
    <source>
        <dbReference type="ARBA" id="ARBA00022691"/>
    </source>
</evidence>
<dbReference type="CDD" id="cd02440">
    <property type="entry name" value="AdoMet_MTases"/>
    <property type="match status" value="1"/>
</dbReference>
<proteinExistence type="predicted"/>
<dbReference type="SUPFAM" id="SSF53335">
    <property type="entry name" value="S-adenosyl-L-methionine-dependent methyltransferases"/>
    <property type="match status" value="1"/>
</dbReference>
<dbReference type="InterPro" id="IPR035996">
    <property type="entry name" value="4pyrrol_Methylase_sf"/>
</dbReference>
<dbReference type="RefSeq" id="WP_132088174.1">
    <property type="nucleotide sequence ID" value="NZ_JANKAQ010000002.1"/>
</dbReference>
<organism evidence="7 8">
    <name type="scientific">Frisingicoccus caecimuris</name>
    <dbReference type="NCBI Taxonomy" id="1796636"/>
    <lineage>
        <taxon>Bacteria</taxon>
        <taxon>Bacillati</taxon>
        <taxon>Bacillota</taxon>
        <taxon>Clostridia</taxon>
        <taxon>Lachnospirales</taxon>
        <taxon>Lachnospiraceae</taxon>
        <taxon>Frisingicoccus</taxon>
    </lineage>
</organism>
<evidence type="ECO:0000259" key="6">
    <source>
        <dbReference type="Pfam" id="PF00590"/>
    </source>
</evidence>
<evidence type="ECO:0000256" key="4">
    <source>
        <dbReference type="ARBA" id="ARBA00022679"/>
    </source>
</evidence>
<protein>
    <submittedName>
        <fullName evidence="7">Precorrin-6Y C5,15-methyltransferase (Decarboxylating)</fullName>
    </submittedName>
</protein>
<dbReference type="InterPro" id="IPR050714">
    <property type="entry name" value="Cobalamin_biosynth_MTase"/>
</dbReference>
<keyword evidence="5" id="KW-0949">S-adenosyl-L-methionine</keyword>
<keyword evidence="8" id="KW-1185">Reference proteome</keyword>
<dbReference type="InterPro" id="IPR012818">
    <property type="entry name" value="CbiE"/>
</dbReference>
<accession>A0A4R2LDU7</accession>
<dbReference type="EMBL" id="SLXA01000001">
    <property type="protein sequence ID" value="TCO86649.1"/>
    <property type="molecule type" value="Genomic_DNA"/>
</dbReference>
<dbReference type="GO" id="GO:0009236">
    <property type="term" value="P:cobalamin biosynthetic process"/>
    <property type="evidence" value="ECO:0007669"/>
    <property type="project" value="UniProtKB-UniPathway"/>
</dbReference>
<dbReference type="PANTHER" id="PTHR43182">
    <property type="entry name" value="COBALT-PRECORRIN-6B C(15)-METHYLTRANSFERASE (DECARBOXYLATING)"/>
    <property type="match status" value="1"/>
</dbReference>
<dbReference type="InterPro" id="IPR029063">
    <property type="entry name" value="SAM-dependent_MTases_sf"/>
</dbReference>
<evidence type="ECO:0000256" key="3">
    <source>
        <dbReference type="ARBA" id="ARBA00022603"/>
    </source>
</evidence>
<dbReference type="Pfam" id="PF00590">
    <property type="entry name" value="TP_methylase"/>
    <property type="match status" value="1"/>
</dbReference>
<dbReference type="Gene3D" id="3.40.50.150">
    <property type="entry name" value="Vaccinia Virus protein VP39"/>
    <property type="match status" value="1"/>
</dbReference>
<dbReference type="GO" id="GO:0008276">
    <property type="term" value="F:protein methyltransferase activity"/>
    <property type="evidence" value="ECO:0007669"/>
    <property type="project" value="InterPro"/>
</dbReference>
<dbReference type="UniPathway" id="UPA00148"/>
<keyword evidence="4 7" id="KW-0808">Transferase</keyword>
<dbReference type="InterPro" id="IPR014008">
    <property type="entry name" value="Cbl_synth_MTase_CbiT"/>
</dbReference>
<dbReference type="NCBIfam" id="TIGR02469">
    <property type="entry name" value="CbiT"/>
    <property type="match status" value="1"/>
</dbReference>
<sequence length="421" mass="46116">MKDIRIIGGGPGDTAYILPAARQAAEQCDLIIGDGRMLRAFGLEVDEKCVFEMGPMMKRLEWLKEQPDSLKAGILVSGDPLIYSMFRLVRRTFPEAEVRIVPGIGSVQAFAARLGESMEESKIISAHGRNMTGEFLAAAVRQYPKLFILCDNERTPGWVAGQLMDMGLAAVDMSAGSRISYLDEKIISGAPEQLIGTEWPALSLVMIKSKSDDMEQPVPMNGKQGALNRLLRDDEFLRNQTPMTREEVRWIILGKLNLLPDSVLWDVGAGTGSVSVECARHCPMGKVIAVEKNPRALEVLYENQKQLASDNMEIIEGAAPEVLEGLERPTHVFVGGAGRALKDILKVLCKKGPGIQVVIASVTLETMIEACQLAETMEGLEKTEQLTIRIEKERSVGSYHLMEGGHPVTLLIARTCGGQDE</sequence>
<dbReference type="Proteomes" id="UP000295711">
    <property type="component" value="Unassembled WGS sequence"/>
</dbReference>
<dbReference type="CDD" id="cd11644">
    <property type="entry name" value="Precorrin-6Y-MT"/>
    <property type="match status" value="1"/>
</dbReference>
<evidence type="ECO:0000313" key="8">
    <source>
        <dbReference type="Proteomes" id="UP000295711"/>
    </source>
</evidence>
<evidence type="ECO:0000313" key="7">
    <source>
        <dbReference type="EMBL" id="TCO86649.1"/>
    </source>
</evidence>
<dbReference type="SUPFAM" id="SSF53790">
    <property type="entry name" value="Tetrapyrrole methylase"/>
    <property type="match status" value="1"/>
</dbReference>
<dbReference type="AlphaFoldDB" id="A0A4R2LDU7"/>
<dbReference type="PANTHER" id="PTHR43182:SF1">
    <property type="entry name" value="COBALT-PRECORRIN-7 C(5)-METHYLTRANSFERASE"/>
    <property type="match status" value="1"/>
</dbReference>
<comment type="pathway">
    <text evidence="1">Cofactor biosynthesis; adenosylcobalamin biosynthesis.</text>
</comment>
<dbReference type="InterPro" id="IPR014777">
    <property type="entry name" value="4pyrrole_Mease_sub1"/>
</dbReference>
<gene>
    <name evidence="7" type="ORF">EV212_101442</name>
</gene>
<reference evidence="7 8" key="1">
    <citation type="submission" date="2019-03" db="EMBL/GenBank/DDBJ databases">
        <title>Genomic Encyclopedia of Type Strains, Phase IV (KMG-IV): sequencing the most valuable type-strain genomes for metagenomic binning, comparative biology and taxonomic classification.</title>
        <authorList>
            <person name="Goeker M."/>
        </authorList>
    </citation>
    <scope>NUCLEOTIDE SEQUENCE [LARGE SCALE GENOMIC DNA]</scope>
    <source>
        <strain evidence="7 8">DSM 28559</strain>
    </source>
</reference>
<evidence type="ECO:0000256" key="1">
    <source>
        <dbReference type="ARBA" id="ARBA00004953"/>
    </source>
</evidence>
<dbReference type="GO" id="GO:0032259">
    <property type="term" value="P:methylation"/>
    <property type="evidence" value="ECO:0007669"/>
    <property type="project" value="UniProtKB-KW"/>
</dbReference>
<name>A0A4R2LDU7_9FIRM</name>
<feature type="domain" description="Tetrapyrrole methylase" evidence="6">
    <location>
        <begin position="6"/>
        <end position="189"/>
    </location>
</feature>
<comment type="caution">
    <text evidence="7">The sequence shown here is derived from an EMBL/GenBank/DDBJ whole genome shotgun (WGS) entry which is preliminary data.</text>
</comment>
<dbReference type="InterPro" id="IPR000878">
    <property type="entry name" value="4pyrrol_Mease"/>
</dbReference>
<keyword evidence="3 7" id="KW-0489">Methyltransferase</keyword>
<dbReference type="Gene3D" id="3.40.1010.10">
    <property type="entry name" value="Cobalt-precorrin-4 Transmethylase, Domain 1"/>
    <property type="match status" value="1"/>
</dbReference>
<dbReference type="OrthoDB" id="9780707at2"/>
<dbReference type="NCBIfam" id="TIGR02467">
    <property type="entry name" value="CbiE"/>
    <property type="match status" value="1"/>
</dbReference>
<keyword evidence="2" id="KW-0169">Cobalamin biosynthesis</keyword>